<evidence type="ECO:0000313" key="10">
    <source>
        <dbReference type="EMBL" id="SCU90333.1"/>
    </source>
</evidence>
<keyword evidence="4" id="KW-0805">Transcription regulation</keyword>
<evidence type="ECO:0000256" key="1">
    <source>
        <dbReference type="ARBA" id="ARBA00004123"/>
    </source>
</evidence>
<evidence type="ECO:0000256" key="2">
    <source>
        <dbReference type="ARBA" id="ARBA00022723"/>
    </source>
</evidence>
<dbReference type="PANTHER" id="PTHR47782">
    <property type="entry name" value="ZN(II)2CYS6 TRANSCRIPTION FACTOR (EUROFUNG)-RELATED"/>
    <property type="match status" value="1"/>
</dbReference>
<keyword evidence="6" id="KW-0804">Transcription</keyword>
<feature type="region of interest" description="Disordered" evidence="8">
    <location>
        <begin position="90"/>
        <end position="109"/>
    </location>
</feature>
<protein>
    <submittedName>
        <fullName evidence="10">LANO_0D08372g1_1</fullName>
    </submittedName>
</protein>
<evidence type="ECO:0000256" key="5">
    <source>
        <dbReference type="ARBA" id="ARBA00023125"/>
    </source>
</evidence>
<reference evidence="11" key="1">
    <citation type="submission" date="2016-03" db="EMBL/GenBank/DDBJ databases">
        <authorList>
            <person name="Devillers Hugo."/>
        </authorList>
    </citation>
    <scope>NUCLEOTIDE SEQUENCE [LARGE SCALE GENOMIC DNA]</scope>
</reference>
<gene>
    <name evidence="10" type="ORF">LANO_0D08372G</name>
</gene>
<evidence type="ECO:0000256" key="3">
    <source>
        <dbReference type="ARBA" id="ARBA00022833"/>
    </source>
</evidence>
<dbReference type="CDD" id="cd00067">
    <property type="entry name" value="GAL4"/>
    <property type="match status" value="1"/>
</dbReference>
<evidence type="ECO:0000256" key="6">
    <source>
        <dbReference type="ARBA" id="ARBA00023163"/>
    </source>
</evidence>
<proteinExistence type="predicted"/>
<dbReference type="GO" id="GO:0043565">
    <property type="term" value="F:sequence-specific DNA binding"/>
    <property type="evidence" value="ECO:0007669"/>
    <property type="project" value="TreeGrafter"/>
</dbReference>
<evidence type="ECO:0000256" key="8">
    <source>
        <dbReference type="SAM" id="MobiDB-lite"/>
    </source>
</evidence>
<dbReference type="EMBL" id="LT598448">
    <property type="protein sequence ID" value="SCU90333.1"/>
    <property type="molecule type" value="Genomic_DNA"/>
</dbReference>
<sequence length="843" mass="95798">MSKRRYGSPTLRKDSHLLLSKTARLSQACDRCRLKKIKCDGARPSCVACTKVGFHCQHSDKLSRRGIPKNYTDSLEKEVVRLQQLLGEAQARSTAASPGANRNSDPYPPSLSNSPFDLPFVNDTFHLYNNHVNTEGRFVGHATWNMLANSMSELPMDTLPNEDEWLLRYLVRQFQLSQDRIPTVLLSRYQQDAILCEKRIQKSISHFLDTSMALIPILNPDSWRDSLLRIPHSKNVHPAVLLSYLFICQWQWSCFSDEKLFTATKFVCLNSTKPLLRLQSLLLASFYFMGTPGMSLLSKCSTAPFASQLLRLAYAEMINLGLFINSHRLTPIEPHAALNHIERLTTFWCFQFLDSWWTLLQGLPKTNFTTDEFLPPKLSTLNNPKFKPFELLVDFVVGCLDGCNLLKALSQGSYNTHMVYVLETFRKQLFQYSLYHRLADHDVQSFSALITNVDQPLAIEIQITLYYLVMSLFTNLKATETTIIKKVAFEPNSQDATKYQEDYSSTKRPTCSSKIMKALSSQRENAYEILTLYYLTIVDHNDSKNVAPLQFKALHLLPCENFAVIKVCLETLASWASSKFAKDDPEYQLIYNRCRSTVEAWCNLWYFDEPEDDLLTRLQTLFDFSLVLPSPRTGQVFDKLLYLHSMKLQSRRALLLNQNNDTQTTGNVEEPLSLFGGDNMAMRIPTSETINALFNPIAMQEEDEGYAEDDDEDDDAFLEIPIVKKKQTSQRSGSNQASSLQYSHSGSLFDHRRPGPMPRRVSDGMGAEPDHLNGLLKDDSTLKAPGTFGEKWTNEHYLLVQGYQKPSSMVGTPRSLADLLAPSSDVVIPSEAIDRSKLSTNQT</sequence>
<feature type="compositionally biased region" description="Polar residues" evidence="8">
    <location>
        <begin position="91"/>
        <end position="109"/>
    </location>
</feature>
<organism evidence="10 11">
    <name type="scientific">Lachancea nothofagi CBS 11611</name>
    <dbReference type="NCBI Taxonomy" id="1266666"/>
    <lineage>
        <taxon>Eukaryota</taxon>
        <taxon>Fungi</taxon>
        <taxon>Dikarya</taxon>
        <taxon>Ascomycota</taxon>
        <taxon>Saccharomycotina</taxon>
        <taxon>Saccharomycetes</taxon>
        <taxon>Saccharomycetales</taxon>
        <taxon>Saccharomycetaceae</taxon>
        <taxon>Lachancea</taxon>
    </lineage>
</organism>
<dbReference type="InterPro" id="IPR001138">
    <property type="entry name" value="Zn2Cys6_DnaBD"/>
</dbReference>
<feature type="compositionally biased region" description="Polar residues" evidence="8">
    <location>
        <begin position="729"/>
        <end position="746"/>
    </location>
</feature>
<evidence type="ECO:0000256" key="4">
    <source>
        <dbReference type="ARBA" id="ARBA00023015"/>
    </source>
</evidence>
<dbReference type="Pfam" id="PF00172">
    <property type="entry name" value="Zn_clus"/>
    <property type="match status" value="1"/>
</dbReference>
<evidence type="ECO:0000313" key="11">
    <source>
        <dbReference type="Proteomes" id="UP000189911"/>
    </source>
</evidence>
<dbReference type="GO" id="GO:0008270">
    <property type="term" value="F:zinc ion binding"/>
    <property type="evidence" value="ECO:0007669"/>
    <property type="project" value="InterPro"/>
</dbReference>
<name>A0A1G4JIP1_9SACH</name>
<evidence type="ECO:0000259" key="9">
    <source>
        <dbReference type="PROSITE" id="PS50048"/>
    </source>
</evidence>
<accession>A0A1G4JIP1</accession>
<dbReference type="SUPFAM" id="SSF57701">
    <property type="entry name" value="Zn2/Cys6 DNA-binding domain"/>
    <property type="match status" value="1"/>
</dbReference>
<dbReference type="GO" id="GO:0005634">
    <property type="term" value="C:nucleus"/>
    <property type="evidence" value="ECO:0007669"/>
    <property type="project" value="UniProtKB-SubCell"/>
</dbReference>
<keyword evidence="11" id="KW-1185">Reference proteome</keyword>
<dbReference type="PROSITE" id="PS00463">
    <property type="entry name" value="ZN2_CY6_FUNGAL_1"/>
    <property type="match status" value="1"/>
</dbReference>
<dbReference type="Gene3D" id="4.10.240.10">
    <property type="entry name" value="Zn(2)-C6 fungal-type DNA-binding domain"/>
    <property type="match status" value="1"/>
</dbReference>
<dbReference type="SMART" id="SM00066">
    <property type="entry name" value="GAL4"/>
    <property type="match status" value="1"/>
</dbReference>
<dbReference type="InterPro" id="IPR036864">
    <property type="entry name" value="Zn2-C6_fun-type_DNA-bd_sf"/>
</dbReference>
<dbReference type="AlphaFoldDB" id="A0A1G4JIP1"/>
<evidence type="ECO:0000256" key="7">
    <source>
        <dbReference type="ARBA" id="ARBA00023242"/>
    </source>
</evidence>
<dbReference type="GO" id="GO:0045944">
    <property type="term" value="P:positive regulation of transcription by RNA polymerase II"/>
    <property type="evidence" value="ECO:0007669"/>
    <property type="project" value="TreeGrafter"/>
</dbReference>
<keyword evidence="5" id="KW-0238">DNA-binding</keyword>
<dbReference type="InterPro" id="IPR052202">
    <property type="entry name" value="Yeast_MetPath_Reg"/>
</dbReference>
<feature type="domain" description="Zn(2)-C6 fungal-type" evidence="9">
    <location>
        <begin position="28"/>
        <end position="58"/>
    </location>
</feature>
<feature type="region of interest" description="Disordered" evidence="8">
    <location>
        <begin position="726"/>
        <end position="767"/>
    </location>
</feature>
<dbReference type="PROSITE" id="PS50048">
    <property type="entry name" value="ZN2_CY6_FUNGAL_2"/>
    <property type="match status" value="1"/>
</dbReference>
<dbReference type="GO" id="GO:0000981">
    <property type="term" value="F:DNA-binding transcription factor activity, RNA polymerase II-specific"/>
    <property type="evidence" value="ECO:0007669"/>
    <property type="project" value="InterPro"/>
</dbReference>
<keyword evidence="2" id="KW-0479">Metal-binding</keyword>
<dbReference type="Proteomes" id="UP000189911">
    <property type="component" value="Chromosome D"/>
</dbReference>
<dbReference type="PANTHER" id="PTHR47782:SF10">
    <property type="entry name" value="PROTEIN SIP4"/>
    <property type="match status" value="1"/>
</dbReference>
<keyword evidence="7" id="KW-0539">Nucleus</keyword>
<keyword evidence="3" id="KW-0862">Zinc</keyword>
<comment type="subcellular location">
    <subcellularLocation>
        <location evidence="1">Nucleus</location>
    </subcellularLocation>
</comment>
<dbReference type="OrthoDB" id="4151048at2759"/>